<sequence length="1008" mass="114267">MSYTSLFKWLKKYQWLIIFIFSAKIPFVGIYLFSSGFLLTRNELPNKSSPNTFPLGNHLDTLFFHNHNSSQQYSESDNKLKENASVSQIWPTQKYEKVTILIIDALRIDYAAFNYSNSKGKFTYTSKDSIGKYILDSPQLNFRDKIPIIDLKLSKNPLQSMLLRFRADPPTTTLQRLKGLTTGQLPTFIDAGSNFAGSSISEDNWLYQFSNSFTARNLNSNQTSRNLVFLGDDTWSSLFPVQLENTFPPSALKGSTPSDGWTFSRPFPSLDVWDLDTVDDGVISFLPFFLLPNFSELSHNETPGHNQIFYNKWSSLIFSNRSSQNSNHYSQINSDSGFPPDPQNFNLIIGHLLGVDHAGHRYGPVHKEMSRKLSQMNSLISLTIDSMDLDLKRQKSSHPNSKNYNSSLLIVFGDHGMNMKGDHGGDSDEELDAGIFMYSNIPFKSESGQKRVYRVLERTKDFLQNLSIQNNIETDHDIRDGFAHNGHLYNGNPIRNMLQVDFVPTISLMLGLPIPFNNLGSVNGELFCDSFYKIPNLNETVIRSANITFFSKKSKSIDFKSFIHNHAIPNLLIKNSGPVLEWGYLYSMRLNAAQIYLYLSTYKTFSSNHGFSKDMLSNWDILYNKAQLSYLDLLHFRNSFNDTKFIDEKDKYNLESLEEKSTIDFLVFSRVVLSDLRKSWAQFDNTLIYFGLLFTSIGFIQLIYIAFLINDIGISPICNIAFKSLISGVAFNFLSTRMIKFFSIIFQAISGSSVFLELSEKFQKNPKAGLGISASLSSLTFLTLSILYKKVKPLNHQTGKIVNDEKSGGDVTRSRYKLSILNLLSVAGIIITLLHSLIFTSNSFTINEESVVFYLLQTYFLLLLLFGLWNIKSFIFQKKEVRDYFVSVFCIANVISLNKISTISSVCREETSSFCNTTFYGFGQSPSLTVSTVSLSIFGMILSYITPLLLKALVFKGSYKDIYSTNIWTSLGLSSTLTLSSFYWLIDSIQGNLSNVLGSEKDGLDWSD</sequence>
<evidence type="ECO:0000256" key="8">
    <source>
        <dbReference type="ARBA" id="ARBA00022989"/>
    </source>
</evidence>
<dbReference type="OrthoDB" id="272139at2759"/>
<keyword evidence="4" id="KW-0337">GPI-anchor biosynthesis</keyword>
<keyword evidence="10" id="KW-0325">Glycoprotein</keyword>
<dbReference type="UniPathway" id="UPA00196"/>
<reference evidence="12 13" key="1">
    <citation type="journal article" date="2016" name="Mol. Biol. Evol.">
        <title>Genome-Wide Survey of Gut Fungi (Harpellales) Reveals the First Horizontally Transferred Ubiquitin Gene from a Mosquito Host.</title>
        <authorList>
            <person name="Wang Y."/>
            <person name="White M.M."/>
            <person name="Kvist S."/>
            <person name="Moncalvo J.M."/>
        </authorList>
    </citation>
    <scope>NUCLEOTIDE SEQUENCE [LARGE SCALE GENOMIC DNA]</scope>
    <source>
        <strain evidence="12 13">ALG-7-W6</strain>
    </source>
</reference>
<dbReference type="GO" id="GO:0051377">
    <property type="term" value="F:mannose-ethanolamine phosphotransferase activity"/>
    <property type="evidence" value="ECO:0007669"/>
    <property type="project" value="InterPro"/>
</dbReference>
<feature type="transmembrane region" description="Helical" evidence="11">
    <location>
        <begin position="820"/>
        <end position="839"/>
    </location>
</feature>
<dbReference type="PANTHER" id="PTHR23071">
    <property type="entry name" value="PHOSPHATIDYLINOSITOL GLYCAN"/>
    <property type="match status" value="1"/>
</dbReference>
<evidence type="ECO:0000256" key="7">
    <source>
        <dbReference type="ARBA" id="ARBA00022824"/>
    </source>
</evidence>
<feature type="transmembrane region" description="Helical" evidence="11">
    <location>
        <begin position="741"/>
        <end position="758"/>
    </location>
</feature>
<dbReference type="SUPFAM" id="SSF53649">
    <property type="entry name" value="Alkaline phosphatase-like"/>
    <property type="match status" value="1"/>
</dbReference>
<evidence type="ECO:0000256" key="9">
    <source>
        <dbReference type="ARBA" id="ARBA00023136"/>
    </source>
</evidence>
<dbReference type="InterPro" id="IPR037675">
    <property type="entry name" value="PIG-O_N"/>
</dbReference>
<evidence type="ECO:0000256" key="6">
    <source>
        <dbReference type="ARBA" id="ARBA00022692"/>
    </source>
</evidence>
<gene>
    <name evidence="12" type="ORF">AYI68_g8338</name>
</gene>
<organism evidence="12 13">
    <name type="scientific">Smittium mucronatum</name>
    <dbReference type="NCBI Taxonomy" id="133383"/>
    <lineage>
        <taxon>Eukaryota</taxon>
        <taxon>Fungi</taxon>
        <taxon>Fungi incertae sedis</taxon>
        <taxon>Zoopagomycota</taxon>
        <taxon>Kickxellomycotina</taxon>
        <taxon>Harpellomycetes</taxon>
        <taxon>Harpellales</taxon>
        <taxon>Legeriomycetaceae</taxon>
        <taxon>Smittium</taxon>
    </lineage>
</organism>
<dbReference type="InterPro" id="IPR002591">
    <property type="entry name" value="Phosphodiest/P_Trfase"/>
</dbReference>
<dbReference type="Proteomes" id="UP000187455">
    <property type="component" value="Unassembled WGS sequence"/>
</dbReference>
<dbReference type="GO" id="GO:0006506">
    <property type="term" value="P:GPI anchor biosynthetic process"/>
    <property type="evidence" value="ECO:0007669"/>
    <property type="project" value="UniProtKB-UniPathway"/>
</dbReference>
<evidence type="ECO:0000256" key="3">
    <source>
        <dbReference type="ARBA" id="ARBA00008695"/>
    </source>
</evidence>
<keyword evidence="9 11" id="KW-0472">Membrane</keyword>
<evidence type="ECO:0000256" key="2">
    <source>
        <dbReference type="ARBA" id="ARBA00004687"/>
    </source>
</evidence>
<proteinExistence type="inferred from homology"/>
<feature type="transmembrane region" description="Helical" evidence="11">
    <location>
        <begin position="967"/>
        <end position="986"/>
    </location>
</feature>
<feature type="transmembrane region" description="Helical" evidence="11">
    <location>
        <begin position="687"/>
        <end position="707"/>
    </location>
</feature>
<feature type="transmembrane region" description="Helical" evidence="11">
    <location>
        <begin position="713"/>
        <end position="734"/>
    </location>
</feature>
<dbReference type="STRING" id="133383.A0A1R0GL51"/>
<feature type="transmembrane region" description="Helical" evidence="11">
    <location>
        <begin position="883"/>
        <end position="901"/>
    </location>
</feature>
<dbReference type="GO" id="GO:0005789">
    <property type="term" value="C:endoplasmic reticulum membrane"/>
    <property type="evidence" value="ECO:0007669"/>
    <property type="project" value="UniProtKB-SubCell"/>
</dbReference>
<dbReference type="InterPro" id="IPR017850">
    <property type="entry name" value="Alkaline_phosphatase_core_sf"/>
</dbReference>
<keyword evidence="5 12" id="KW-0808">Transferase</keyword>
<dbReference type="PANTHER" id="PTHR23071:SF1">
    <property type="entry name" value="GPI ETHANOLAMINE PHOSPHATE TRANSFERASE 3"/>
    <property type="match status" value="1"/>
</dbReference>
<dbReference type="Pfam" id="PF01663">
    <property type="entry name" value="Phosphodiest"/>
    <property type="match status" value="1"/>
</dbReference>
<keyword evidence="7" id="KW-0256">Endoplasmic reticulum</keyword>
<dbReference type="EMBL" id="LSSL01007770">
    <property type="protein sequence ID" value="OLY77622.1"/>
    <property type="molecule type" value="Genomic_DNA"/>
</dbReference>
<feature type="transmembrane region" description="Helical" evidence="11">
    <location>
        <begin position="770"/>
        <end position="788"/>
    </location>
</feature>
<comment type="pathway">
    <text evidence="2">Glycolipid biosynthesis; glycosylphosphatidylinositol-anchor biosynthesis.</text>
</comment>
<keyword evidence="8 11" id="KW-1133">Transmembrane helix</keyword>
<evidence type="ECO:0000313" key="13">
    <source>
        <dbReference type="Proteomes" id="UP000187455"/>
    </source>
</evidence>
<comment type="similarity">
    <text evidence="3">Belongs to the PIGG/PIGN/PIGO family. PIGO subfamily.</text>
</comment>
<dbReference type="CDD" id="cd16023">
    <property type="entry name" value="GPI_EPT_3"/>
    <property type="match status" value="1"/>
</dbReference>
<evidence type="ECO:0000256" key="1">
    <source>
        <dbReference type="ARBA" id="ARBA00004477"/>
    </source>
</evidence>
<evidence type="ECO:0000256" key="11">
    <source>
        <dbReference type="SAM" id="Phobius"/>
    </source>
</evidence>
<comment type="caution">
    <text evidence="12">The sequence shown here is derived from an EMBL/GenBank/DDBJ whole genome shotgun (WGS) entry which is preliminary data.</text>
</comment>
<feature type="transmembrane region" description="Helical" evidence="11">
    <location>
        <begin position="15"/>
        <end position="39"/>
    </location>
</feature>
<feature type="transmembrane region" description="Helical" evidence="11">
    <location>
        <begin position="935"/>
        <end position="955"/>
    </location>
</feature>
<evidence type="ECO:0000256" key="10">
    <source>
        <dbReference type="ARBA" id="ARBA00023180"/>
    </source>
</evidence>
<evidence type="ECO:0000313" key="12">
    <source>
        <dbReference type="EMBL" id="OLY77622.1"/>
    </source>
</evidence>
<dbReference type="Gene3D" id="3.40.720.10">
    <property type="entry name" value="Alkaline Phosphatase, subunit A"/>
    <property type="match status" value="1"/>
</dbReference>
<keyword evidence="6 11" id="KW-0812">Transmembrane</keyword>
<accession>A0A1R0GL51</accession>
<evidence type="ECO:0000256" key="5">
    <source>
        <dbReference type="ARBA" id="ARBA00022679"/>
    </source>
</evidence>
<name>A0A1R0GL51_9FUNG</name>
<dbReference type="InterPro" id="IPR039524">
    <property type="entry name" value="PIGO/GPI13"/>
</dbReference>
<keyword evidence="13" id="KW-1185">Reference proteome</keyword>
<protein>
    <submittedName>
        <fullName evidence="12">GPI ethanolamine phosphate transferase 3</fullName>
    </submittedName>
</protein>
<dbReference type="AlphaFoldDB" id="A0A1R0GL51"/>
<evidence type="ECO:0000256" key="4">
    <source>
        <dbReference type="ARBA" id="ARBA00022502"/>
    </source>
</evidence>
<feature type="transmembrane region" description="Helical" evidence="11">
    <location>
        <begin position="851"/>
        <end position="871"/>
    </location>
</feature>
<comment type="subcellular location">
    <subcellularLocation>
        <location evidence="1">Endoplasmic reticulum membrane</location>
        <topology evidence="1">Multi-pass membrane protein</topology>
    </subcellularLocation>
</comment>